<dbReference type="EMBL" id="JAGKQM010000009">
    <property type="protein sequence ID" value="KAH0911078.1"/>
    <property type="molecule type" value="Genomic_DNA"/>
</dbReference>
<keyword evidence="2" id="KW-1185">Reference proteome</keyword>
<comment type="caution">
    <text evidence="1">The sequence shown here is derived from an EMBL/GenBank/DDBJ whole genome shotgun (WGS) entry which is preliminary data.</text>
</comment>
<proteinExistence type="predicted"/>
<evidence type="ECO:0000313" key="1">
    <source>
        <dbReference type="EMBL" id="KAH0911078.1"/>
    </source>
</evidence>
<sequence length="28" mass="3147">MFLSASPIPQTGVRNSTFEFFRLGCIRA</sequence>
<name>A0ABQ8C389_BRANA</name>
<reference evidence="1 2" key="1">
    <citation type="submission" date="2021-05" db="EMBL/GenBank/DDBJ databases">
        <title>Genome Assembly of Synthetic Allotetraploid Brassica napus Reveals Homoeologous Exchanges between Subgenomes.</title>
        <authorList>
            <person name="Davis J.T."/>
        </authorList>
    </citation>
    <scope>NUCLEOTIDE SEQUENCE [LARGE SCALE GENOMIC DNA]</scope>
    <source>
        <strain evidence="2">cv. Da-Ae</strain>
        <tissue evidence="1">Seedling</tissue>
    </source>
</reference>
<evidence type="ECO:0000313" key="2">
    <source>
        <dbReference type="Proteomes" id="UP000824890"/>
    </source>
</evidence>
<dbReference type="Proteomes" id="UP000824890">
    <property type="component" value="Unassembled WGS sequence"/>
</dbReference>
<organism evidence="1 2">
    <name type="scientific">Brassica napus</name>
    <name type="common">Rape</name>
    <dbReference type="NCBI Taxonomy" id="3708"/>
    <lineage>
        <taxon>Eukaryota</taxon>
        <taxon>Viridiplantae</taxon>
        <taxon>Streptophyta</taxon>
        <taxon>Embryophyta</taxon>
        <taxon>Tracheophyta</taxon>
        <taxon>Spermatophyta</taxon>
        <taxon>Magnoliopsida</taxon>
        <taxon>eudicotyledons</taxon>
        <taxon>Gunneridae</taxon>
        <taxon>Pentapetalae</taxon>
        <taxon>rosids</taxon>
        <taxon>malvids</taxon>
        <taxon>Brassicales</taxon>
        <taxon>Brassicaceae</taxon>
        <taxon>Brassiceae</taxon>
        <taxon>Brassica</taxon>
    </lineage>
</organism>
<protein>
    <submittedName>
        <fullName evidence="1">Uncharacterized protein</fullName>
    </submittedName>
</protein>
<gene>
    <name evidence="1" type="ORF">HID58_034399</name>
</gene>
<accession>A0ABQ8C389</accession>